<reference evidence="4" key="1">
    <citation type="submission" date="2022-01" db="EMBL/GenBank/DDBJ databases">
        <authorList>
            <person name="King R."/>
        </authorList>
    </citation>
    <scope>NUCLEOTIDE SEQUENCE</scope>
</reference>
<dbReference type="Proteomes" id="UP001152799">
    <property type="component" value="Chromosome 7"/>
</dbReference>
<protein>
    <submittedName>
        <fullName evidence="4">Uncharacterized protein</fullName>
    </submittedName>
</protein>
<evidence type="ECO:0000256" key="2">
    <source>
        <dbReference type="PROSITE-ProRule" id="PRU00497"/>
    </source>
</evidence>
<name>A0A9N9MUK5_9CUCU</name>
<keyword evidence="3" id="KW-0732">Signal</keyword>
<dbReference type="EMBL" id="OU892283">
    <property type="protein sequence ID" value="CAG9771838.1"/>
    <property type="molecule type" value="Genomic_DNA"/>
</dbReference>
<dbReference type="PRINTS" id="PR00947">
    <property type="entry name" value="CUTICLE"/>
</dbReference>
<dbReference type="GO" id="GO:0042302">
    <property type="term" value="F:structural constituent of cuticle"/>
    <property type="evidence" value="ECO:0007669"/>
    <property type="project" value="UniProtKB-UniRule"/>
</dbReference>
<dbReference type="PANTHER" id="PTHR12236:SF95">
    <property type="entry name" value="CUTICULAR PROTEIN 76BD, ISOFORM C-RELATED"/>
    <property type="match status" value="1"/>
</dbReference>
<dbReference type="Pfam" id="PF00379">
    <property type="entry name" value="Chitin_bind_4"/>
    <property type="match status" value="1"/>
</dbReference>
<feature type="signal peptide" evidence="3">
    <location>
        <begin position="1"/>
        <end position="18"/>
    </location>
</feature>
<gene>
    <name evidence="4" type="ORF">CEUTPL_LOCUS12263</name>
</gene>
<proteinExistence type="predicted"/>
<evidence type="ECO:0000256" key="3">
    <source>
        <dbReference type="SAM" id="SignalP"/>
    </source>
</evidence>
<dbReference type="GO" id="GO:0031012">
    <property type="term" value="C:extracellular matrix"/>
    <property type="evidence" value="ECO:0007669"/>
    <property type="project" value="TreeGrafter"/>
</dbReference>
<dbReference type="InterPro" id="IPR031311">
    <property type="entry name" value="CHIT_BIND_RR_consensus"/>
</dbReference>
<dbReference type="GO" id="GO:0005615">
    <property type="term" value="C:extracellular space"/>
    <property type="evidence" value="ECO:0007669"/>
    <property type="project" value="TreeGrafter"/>
</dbReference>
<organism evidence="4 5">
    <name type="scientific">Ceutorhynchus assimilis</name>
    <name type="common">cabbage seed weevil</name>
    <dbReference type="NCBI Taxonomy" id="467358"/>
    <lineage>
        <taxon>Eukaryota</taxon>
        <taxon>Metazoa</taxon>
        <taxon>Ecdysozoa</taxon>
        <taxon>Arthropoda</taxon>
        <taxon>Hexapoda</taxon>
        <taxon>Insecta</taxon>
        <taxon>Pterygota</taxon>
        <taxon>Neoptera</taxon>
        <taxon>Endopterygota</taxon>
        <taxon>Coleoptera</taxon>
        <taxon>Polyphaga</taxon>
        <taxon>Cucujiformia</taxon>
        <taxon>Curculionidae</taxon>
        <taxon>Ceutorhynchinae</taxon>
        <taxon>Ceutorhynchus</taxon>
    </lineage>
</organism>
<dbReference type="InterPro" id="IPR051217">
    <property type="entry name" value="Insect_Cuticle_Struc_Prot"/>
</dbReference>
<accession>A0A9N9MUK5</accession>
<dbReference type="PROSITE" id="PS00233">
    <property type="entry name" value="CHIT_BIND_RR_1"/>
    <property type="match status" value="1"/>
</dbReference>
<dbReference type="PROSITE" id="PS51155">
    <property type="entry name" value="CHIT_BIND_RR_2"/>
    <property type="match status" value="1"/>
</dbReference>
<feature type="chain" id="PRO_5040325305" evidence="3">
    <location>
        <begin position="19"/>
        <end position="141"/>
    </location>
</feature>
<evidence type="ECO:0000256" key="1">
    <source>
        <dbReference type="ARBA" id="ARBA00022460"/>
    </source>
</evidence>
<sequence>MMLKVFAVFTLAFVTTHSIPILSDGLGLGLSGLSLGHGPLLTLGHTPVVAHKTIDYHAPPKYDFEYGVSDHHTGDNKEQKEVRHGDVVQGEYSLKEPDGTIRIVKYTADDHNGFNAVVIRKGHAVHPSVIHHQALSKDLFS</sequence>
<dbReference type="AlphaFoldDB" id="A0A9N9MUK5"/>
<evidence type="ECO:0000313" key="4">
    <source>
        <dbReference type="EMBL" id="CAG9771838.1"/>
    </source>
</evidence>
<keyword evidence="5" id="KW-1185">Reference proteome</keyword>
<keyword evidence="1 2" id="KW-0193">Cuticle</keyword>
<evidence type="ECO:0000313" key="5">
    <source>
        <dbReference type="Proteomes" id="UP001152799"/>
    </source>
</evidence>
<dbReference type="InterPro" id="IPR000618">
    <property type="entry name" value="Insect_cuticle"/>
</dbReference>
<dbReference type="OrthoDB" id="6382835at2759"/>
<dbReference type="PANTHER" id="PTHR12236">
    <property type="entry name" value="STRUCTURAL CONTITUENT OF CUTICLE"/>
    <property type="match status" value="1"/>
</dbReference>